<reference evidence="2" key="1">
    <citation type="journal article" date="2023" name="Front. Plant Sci.">
        <title>Chromosomal-level genome assembly of Melastoma candidum provides insights into trichome evolution.</title>
        <authorList>
            <person name="Zhong Y."/>
            <person name="Wu W."/>
            <person name="Sun C."/>
            <person name="Zou P."/>
            <person name="Liu Y."/>
            <person name="Dai S."/>
            <person name="Zhou R."/>
        </authorList>
    </citation>
    <scope>NUCLEOTIDE SEQUENCE [LARGE SCALE GENOMIC DNA]</scope>
</reference>
<comment type="caution">
    <text evidence="1">The sequence shown here is derived from an EMBL/GenBank/DDBJ whole genome shotgun (WGS) entry which is preliminary data.</text>
</comment>
<protein>
    <submittedName>
        <fullName evidence="1">Uncharacterized protein</fullName>
    </submittedName>
</protein>
<sequence>MEGDFQKAYDVLQSLEIGTILCNRDDVLDMLKANIKEAALRTYLFTYNSSYETMSLDLLTKMFDLSELQTHSIISKMMINEELYASWDQPTRSVIFHDVEHTRLQALAFQLTEKISILAESIERAMEARVGGTGMDLPVRQRDGQEYGASVGGNRWQDGSSYGQGRQGSSDGRMRLLTVGQSGGRSYSRQLRGGNRYDGSYSRRTGNMARGAQTDSSSRMASLNRGGSD</sequence>
<dbReference type="Proteomes" id="UP001057402">
    <property type="component" value="Chromosome 9"/>
</dbReference>
<proteinExistence type="predicted"/>
<accession>A0ACB9MNU8</accession>
<keyword evidence="2" id="KW-1185">Reference proteome</keyword>
<dbReference type="EMBL" id="CM042888">
    <property type="protein sequence ID" value="KAI4324496.1"/>
    <property type="molecule type" value="Genomic_DNA"/>
</dbReference>
<evidence type="ECO:0000313" key="1">
    <source>
        <dbReference type="EMBL" id="KAI4324496.1"/>
    </source>
</evidence>
<organism evidence="1 2">
    <name type="scientific">Melastoma candidum</name>
    <dbReference type="NCBI Taxonomy" id="119954"/>
    <lineage>
        <taxon>Eukaryota</taxon>
        <taxon>Viridiplantae</taxon>
        <taxon>Streptophyta</taxon>
        <taxon>Embryophyta</taxon>
        <taxon>Tracheophyta</taxon>
        <taxon>Spermatophyta</taxon>
        <taxon>Magnoliopsida</taxon>
        <taxon>eudicotyledons</taxon>
        <taxon>Gunneridae</taxon>
        <taxon>Pentapetalae</taxon>
        <taxon>rosids</taxon>
        <taxon>malvids</taxon>
        <taxon>Myrtales</taxon>
        <taxon>Melastomataceae</taxon>
        <taxon>Melastomatoideae</taxon>
        <taxon>Melastomateae</taxon>
        <taxon>Melastoma</taxon>
    </lineage>
</organism>
<gene>
    <name evidence="1" type="ORF">MLD38_029981</name>
</gene>
<evidence type="ECO:0000313" key="2">
    <source>
        <dbReference type="Proteomes" id="UP001057402"/>
    </source>
</evidence>
<name>A0ACB9MNU8_9MYRT</name>